<dbReference type="PANTHER" id="PTHR43861">
    <property type="entry name" value="TRANS-ACONITATE 2-METHYLTRANSFERASE-RELATED"/>
    <property type="match status" value="1"/>
</dbReference>
<dbReference type="PANTHER" id="PTHR43861:SF3">
    <property type="entry name" value="PUTATIVE (AFU_ORTHOLOGUE AFUA_2G14390)-RELATED"/>
    <property type="match status" value="1"/>
</dbReference>
<evidence type="ECO:0000256" key="1">
    <source>
        <dbReference type="ARBA" id="ARBA00022679"/>
    </source>
</evidence>
<sequence>MDVHQHHLASEPSAWVKRWTHLLPGGASVLDIACGHGRHMKWLTGQGCHCVGIDRSTQAIESASRYGTALQADIENGPWPFSCEGEPQTFDAVIVTNYLWRPLFPTLLASLAPGGLLLYETFAHGNETVGKPSRPDFLLKPAELLQWCQNFQVIAFEDGFLARPARFVQRIAAIKPIATTESGQIPERHLLSLE</sequence>
<gene>
    <name evidence="2" type="ORF">MIZ03_2751</name>
</gene>
<evidence type="ECO:0000313" key="3">
    <source>
        <dbReference type="Proteomes" id="UP000824366"/>
    </source>
</evidence>
<dbReference type="Gene3D" id="3.40.50.150">
    <property type="entry name" value="Vaccinia Virus protein VP39"/>
    <property type="match status" value="1"/>
</dbReference>
<dbReference type="SUPFAM" id="SSF53335">
    <property type="entry name" value="S-adenosyl-L-methionine-dependent methyltransferases"/>
    <property type="match status" value="1"/>
</dbReference>
<keyword evidence="3" id="KW-1185">Reference proteome</keyword>
<accession>A0ABM7MNH4</accession>
<evidence type="ECO:0008006" key="4">
    <source>
        <dbReference type="Google" id="ProtNLM"/>
    </source>
</evidence>
<organism evidence="2 3">
    <name type="scientific">Rhodoferax lithotrophicus</name>
    <dbReference type="NCBI Taxonomy" id="2798804"/>
    <lineage>
        <taxon>Bacteria</taxon>
        <taxon>Pseudomonadati</taxon>
        <taxon>Pseudomonadota</taxon>
        <taxon>Betaproteobacteria</taxon>
        <taxon>Burkholderiales</taxon>
        <taxon>Comamonadaceae</taxon>
        <taxon>Rhodoferax</taxon>
    </lineage>
</organism>
<dbReference type="EMBL" id="AP024238">
    <property type="protein sequence ID" value="BCO27860.1"/>
    <property type="molecule type" value="Genomic_DNA"/>
</dbReference>
<keyword evidence="1" id="KW-0808">Transferase</keyword>
<protein>
    <recommendedName>
        <fullName evidence="4">SAM-dependent methyltransferase</fullName>
    </recommendedName>
</protein>
<dbReference type="Pfam" id="PF13489">
    <property type="entry name" value="Methyltransf_23"/>
    <property type="match status" value="1"/>
</dbReference>
<dbReference type="CDD" id="cd02440">
    <property type="entry name" value="AdoMet_MTases"/>
    <property type="match status" value="1"/>
</dbReference>
<name>A0ABM7MNH4_9BURK</name>
<dbReference type="InterPro" id="IPR029063">
    <property type="entry name" value="SAM-dependent_MTases_sf"/>
</dbReference>
<proteinExistence type="predicted"/>
<reference evidence="2 3" key="1">
    <citation type="journal article" date="2021" name="Microbiol. Spectr.">
        <title>A Single Bacterium Capable of Oxidation and Reduction of Iron at Circumneutral pH.</title>
        <authorList>
            <person name="Kato S."/>
            <person name="Ohkuma M."/>
        </authorList>
    </citation>
    <scope>NUCLEOTIDE SEQUENCE [LARGE SCALE GENOMIC DNA]</scope>
    <source>
        <strain evidence="2 3">MIZ03</strain>
    </source>
</reference>
<evidence type="ECO:0000313" key="2">
    <source>
        <dbReference type="EMBL" id="BCO27860.1"/>
    </source>
</evidence>
<dbReference type="Proteomes" id="UP000824366">
    <property type="component" value="Chromosome"/>
</dbReference>
<dbReference type="RefSeq" id="WP_223912984.1">
    <property type="nucleotide sequence ID" value="NZ_AP024238.1"/>
</dbReference>